<feature type="transmembrane region" description="Helical" evidence="8">
    <location>
        <begin position="71"/>
        <end position="100"/>
    </location>
</feature>
<evidence type="ECO:0000256" key="5">
    <source>
        <dbReference type="ARBA" id="ARBA00022989"/>
    </source>
</evidence>
<dbReference type="Proteomes" id="UP001273531">
    <property type="component" value="Unassembled WGS sequence"/>
</dbReference>
<feature type="transmembrane region" description="Helical" evidence="8">
    <location>
        <begin position="135"/>
        <end position="153"/>
    </location>
</feature>
<evidence type="ECO:0000256" key="2">
    <source>
        <dbReference type="ARBA" id="ARBA00005346"/>
    </source>
</evidence>
<proteinExistence type="inferred from homology"/>
<feature type="transmembrane region" description="Helical" evidence="8">
    <location>
        <begin position="112"/>
        <end position="129"/>
    </location>
</feature>
<feature type="transmembrane region" description="Helical" evidence="8">
    <location>
        <begin position="31"/>
        <end position="51"/>
    </location>
</feature>
<evidence type="ECO:0000256" key="7">
    <source>
        <dbReference type="RuleBase" id="RU000320"/>
    </source>
</evidence>
<feature type="transmembrane region" description="Helical" evidence="8">
    <location>
        <begin position="332"/>
        <end position="356"/>
    </location>
</feature>
<dbReference type="PANTHER" id="PTHR42703">
    <property type="entry name" value="NADH DEHYDROGENASE"/>
    <property type="match status" value="1"/>
</dbReference>
<feature type="transmembrane region" description="Helical" evidence="8">
    <location>
        <begin position="6"/>
        <end position="24"/>
    </location>
</feature>
<feature type="transmembrane region" description="Helical" evidence="8">
    <location>
        <begin position="206"/>
        <end position="232"/>
    </location>
</feature>
<evidence type="ECO:0000256" key="6">
    <source>
        <dbReference type="ARBA" id="ARBA00023136"/>
    </source>
</evidence>
<comment type="similarity">
    <text evidence="2">Belongs to the CPA3 antiporters (TC 2.A.63) subunit D family.</text>
</comment>
<organism evidence="10 11">
    <name type="scientific">Sphingomonas agrestis</name>
    <dbReference type="NCBI Taxonomy" id="3080540"/>
    <lineage>
        <taxon>Bacteria</taxon>
        <taxon>Pseudomonadati</taxon>
        <taxon>Pseudomonadota</taxon>
        <taxon>Alphaproteobacteria</taxon>
        <taxon>Sphingomonadales</taxon>
        <taxon>Sphingomonadaceae</taxon>
        <taxon>Sphingomonas</taxon>
    </lineage>
</organism>
<feature type="transmembrane region" description="Helical" evidence="8">
    <location>
        <begin position="307"/>
        <end position="326"/>
    </location>
</feature>
<keyword evidence="5 8" id="KW-1133">Transmembrane helix</keyword>
<evidence type="ECO:0000256" key="8">
    <source>
        <dbReference type="SAM" id="Phobius"/>
    </source>
</evidence>
<feature type="transmembrane region" description="Helical" evidence="8">
    <location>
        <begin position="279"/>
        <end position="300"/>
    </location>
</feature>
<accession>A0ABU3Y335</accession>
<evidence type="ECO:0000256" key="3">
    <source>
        <dbReference type="ARBA" id="ARBA00022475"/>
    </source>
</evidence>
<name>A0ABU3Y335_9SPHN</name>
<reference evidence="10 11" key="1">
    <citation type="submission" date="2023-10" db="EMBL/GenBank/DDBJ databases">
        <title>Sphingomonas sp. HF-S4 16S ribosomal RNA gene Genome sequencing and assembly.</title>
        <authorList>
            <person name="Lee H."/>
        </authorList>
    </citation>
    <scope>NUCLEOTIDE SEQUENCE [LARGE SCALE GENOMIC DNA]</scope>
    <source>
        <strain evidence="10 11">HF-S4</strain>
    </source>
</reference>
<evidence type="ECO:0000256" key="1">
    <source>
        <dbReference type="ARBA" id="ARBA00004651"/>
    </source>
</evidence>
<feature type="transmembrane region" description="Helical" evidence="8">
    <location>
        <begin position="377"/>
        <end position="399"/>
    </location>
</feature>
<gene>
    <name evidence="10" type="ORF">RZN05_02195</name>
</gene>
<keyword evidence="4 7" id="KW-0812">Transmembrane</keyword>
<comment type="subcellular location">
    <subcellularLocation>
        <location evidence="1">Cell membrane</location>
        <topology evidence="1">Multi-pass membrane protein</topology>
    </subcellularLocation>
    <subcellularLocation>
        <location evidence="7">Membrane</location>
        <topology evidence="7">Multi-pass membrane protein</topology>
    </subcellularLocation>
</comment>
<feature type="transmembrane region" description="Helical" evidence="8">
    <location>
        <begin position="244"/>
        <end position="267"/>
    </location>
</feature>
<feature type="transmembrane region" description="Helical" evidence="8">
    <location>
        <begin position="454"/>
        <end position="475"/>
    </location>
</feature>
<dbReference type="Pfam" id="PF00361">
    <property type="entry name" value="Proton_antipo_M"/>
    <property type="match status" value="1"/>
</dbReference>
<keyword evidence="3" id="KW-1003">Cell membrane</keyword>
<protein>
    <submittedName>
        <fullName evidence="10">Proton-conducting transporter membrane subunit</fullName>
    </submittedName>
</protein>
<feature type="transmembrane region" description="Helical" evidence="8">
    <location>
        <begin position="411"/>
        <end position="434"/>
    </location>
</feature>
<dbReference type="RefSeq" id="WP_317224989.1">
    <property type="nucleotide sequence ID" value="NZ_JAWJEJ010000001.1"/>
</dbReference>
<dbReference type="InterPro" id="IPR001750">
    <property type="entry name" value="ND/Mrp_TM"/>
</dbReference>
<dbReference type="PRINTS" id="PR01437">
    <property type="entry name" value="NUOXDRDTASE4"/>
</dbReference>
<dbReference type="EMBL" id="JAWJEJ010000001">
    <property type="protein sequence ID" value="MDV3455780.1"/>
    <property type="molecule type" value="Genomic_DNA"/>
</dbReference>
<feature type="transmembrane region" description="Helical" evidence="8">
    <location>
        <begin position="165"/>
        <end position="186"/>
    </location>
</feature>
<evidence type="ECO:0000313" key="11">
    <source>
        <dbReference type="Proteomes" id="UP001273531"/>
    </source>
</evidence>
<evidence type="ECO:0000256" key="4">
    <source>
        <dbReference type="ARBA" id="ARBA00022692"/>
    </source>
</evidence>
<sequence>MFDAGLVVAPVLLPFLGAAIALSLRARPAAATACGLATVSLLAVLSTLLFLQAQARPGAIRNVFGGWPQGIGISFSASMPGVAFVLVTALVTLAVSIYALADIGPRRRRAGYDAMMLAMVGAVNGAFLTDDLFNLYVWFELALIAALGLLTLDRRAPQIDAAIRYAAFAMLAATLILVGVGMVYGITGTLHIGSAAKVLANQPPGFATALAAALLLGGFALKSGLAPFHLWLPTSYHTAPISALAAFAGLLTKMGFFALLLIFAGMFGVGRGAPGAAQLVPLFGAIAAMTMLLCVAGALAQTDMRRLLAYHVIAQVGYMMAGLALATREGVAASVFYMFHSIIVQANLFLGAGLIRHATGSWDLTRTGSMVRREPQFAILFAVPVLSLAGIPPFSGFWAKLIVIRESLAGGSAWLGGVALLAGFMTILSMASFWSDACWKSAPGAVRRIPRSGLVAMGLLSSATVAIGLAPQWLWGIALQSAQSLEAGL</sequence>
<dbReference type="InterPro" id="IPR003918">
    <property type="entry name" value="NADH_UbQ_OxRdtase"/>
</dbReference>
<evidence type="ECO:0000313" key="10">
    <source>
        <dbReference type="EMBL" id="MDV3455780.1"/>
    </source>
</evidence>
<keyword evidence="6 8" id="KW-0472">Membrane</keyword>
<dbReference type="PANTHER" id="PTHR42703:SF1">
    <property type="entry name" value="NA(+)_H(+) ANTIPORTER SUBUNIT D1"/>
    <property type="match status" value="1"/>
</dbReference>
<feature type="domain" description="NADH:quinone oxidoreductase/Mrp antiporter transmembrane" evidence="9">
    <location>
        <begin position="130"/>
        <end position="425"/>
    </location>
</feature>
<comment type="caution">
    <text evidence="10">The sequence shown here is derived from an EMBL/GenBank/DDBJ whole genome shotgun (WGS) entry which is preliminary data.</text>
</comment>
<dbReference type="InterPro" id="IPR050586">
    <property type="entry name" value="CPA3_Na-H_Antiporter_D"/>
</dbReference>
<evidence type="ECO:0000259" key="9">
    <source>
        <dbReference type="Pfam" id="PF00361"/>
    </source>
</evidence>
<keyword evidence="11" id="KW-1185">Reference proteome</keyword>